<accession>A0A6N9TNY0</accession>
<keyword evidence="1" id="KW-1133">Transmembrane helix</keyword>
<organism evidence="2 3">
    <name type="scientific">Dissulfurirhabdus thermomarina</name>
    <dbReference type="NCBI Taxonomy" id="1765737"/>
    <lineage>
        <taxon>Bacteria</taxon>
        <taxon>Deltaproteobacteria</taxon>
        <taxon>Dissulfurirhabdaceae</taxon>
        <taxon>Dissulfurirhabdus</taxon>
    </lineage>
</organism>
<name>A0A6N9TNY0_DISTH</name>
<reference evidence="2 3" key="1">
    <citation type="submission" date="2020-02" db="EMBL/GenBank/DDBJ databases">
        <title>Comparative genomics of sulfur disproportionating microorganisms.</title>
        <authorList>
            <person name="Ward L.M."/>
            <person name="Bertran E."/>
            <person name="Johnston D.T."/>
        </authorList>
    </citation>
    <scope>NUCLEOTIDE SEQUENCE [LARGE SCALE GENOMIC DNA]</scope>
    <source>
        <strain evidence="2 3">DSM 100025</strain>
    </source>
</reference>
<evidence type="ECO:0000256" key="1">
    <source>
        <dbReference type="SAM" id="Phobius"/>
    </source>
</evidence>
<dbReference type="Proteomes" id="UP000469346">
    <property type="component" value="Unassembled WGS sequence"/>
</dbReference>
<keyword evidence="1" id="KW-0472">Membrane</keyword>
<keyword evidence="1" id="KW-0812">Transmembrane</keyword>
<dbReference type="AlphaFoldDB" id="A0A6N9TNY0"/>
<evidence type="ECO:0008006" key="4">
    <source>
        <dbReference type="Google" id="ProtNLM"/>
    </source>
</evidence>
<proteinExistence type="predicted"/>
<comment type="caution">
    <text evidence="2">The sequence shown here is derived from an EMBL/GenBank/DDBJ whole genome shotgun (WGS) entry which is preliminary data.</text>
</comment>
<feature type="transmembrane region" description="Helical" evidence="1">
    <location>
        <begin position="37"/>
        <end position="57"/>
    </location>
</feature>
<dbReference type="EMBL" id="JAAGRR010000037">
    <property type="protein sequence ID" value="NDY42140.1"/>
    <property type="molecule type" value="Genomic_DNA"/>
</dbReference>
<evidence type="ECO:0000313" key="2">
    <source>
        <dbReference type="EMBL" id="NDY42140.1"/>
    </source>
</evidence>
<evidence type="ECO:0000313" key="3">
    <source>
        <dbReference type="Proteomes" id="UP000469346"/>
    </source>
</evidence>
<keyword evidence="3" id="KW-1185">Reference proteome</keyword>
<dbReference type="RefSeq" id="WP_163298287.1">
    <property type="nucleotide sequence ID" value="NZ_JAAGRR010000037.1"/>
</dbReference>
<sequence length="80" mass="9103">MAQRTCPYCKERIRKGAVVCRYCRRDLPDPPSPSVRWPYLVLSVMGVLAAVAVLSLGTGYYQERLRWTEEEGGWEEPPGT</sequence>
<gene>
    <name evidence="2" type="ORF">G3N55_04680</name>
</gene>
<protein>
    <recommendedName>
        <fullName evidence="4">Zinc ribbon domain-containing protein</fullName>
    </recommendedName>
</protein>